<comment type="caution">
    <text evidence="2">The sequence shown here is derived from an EMBL/GenBank/DDBJ whole genome shotgun (WGS) entry which is preliminary data.</text>
</comment>
<feature type="region of interest" description="Disordered" evidence="1">
    <location>
        <begin position="39"/>
        <end position="60"/>
    </location>
</feature>
<dbReference type="InterPro" id="IPR011990">
    <property type="entry name" value="TPR-like_helical_dom_sf"/>
</dbReference>
<proteinExistence type="predicted"/>
<dbReference type="Proteomes" id="UP000186143">
    <property type="component" value="Unassembled WGS sequence"/>
</dbReference>
<evidence type="ECO:0000256" key="1">
    <source>
        <dbReference type="SAM" id="MobiDB-lite"/>
    </source>
</evidence>
<evidence type="ECO:0000313" key="3">
    <source>
        <dbReference type="Proteomes" id="UP000186143"/>
    </source>
</evidence>
<gene>
    <name evidence="2" type="ORF">BJF92_10060</name>
</gene>
<sequence length="607" mass="66100">MLSKLTFPLVAATALFVLNPSLLPESLRQDSALRAEDMTSPGLGELLDGPAKSSGRTSSVNAALAPPTVSAQADGAPALPAAAVKQNIQPGENPFLSPGKDLTAAASAARAPATVQAMIVPAAPQMPAAPNMAPTPAAVNPFETDKSQDGALSALPSASTSDVDVTALRYYATSKDLKRLGAEMRRLKELYPDWQPPKDLFAPVVSIDEQPLWELYAKGDYAGIRAEIARIQSANPKWQPSEDLTQKLQAGETRSLINSAYKRGRWAEVLSTAQAAPQIMVCQEMQVQWNVAEAFARLKNYAEAFDVYHYILTSCDDPAMRLSTVQKAGLLLPPAGTASLIALGRTMPDGSSEFDDISFDGLRREIGSFIQNGDFASMPNEQELSRFVEFIQQTNSGKDATLIGWYFYSQKDWASANGWFIQAAKYQRDPKSIEGVILTLRNMDRPGEALQMARRYMTASPEIAKQYIEIISASITDDKSKLKLEKGDTETFEKVVAEQKSPLGGQALGWKYLADGDKAAASDWFNKSVSWEPTEGGVIGLAVLAARAKNYATLTALKSKYGSEFEGLKDFRVYKVKPYRAASAKPVKLKKKPEEKRGLFWFMNTNG</sequence>
<accession>A0A1Q9AM95</accession>
<dbReference type="SUPFAM" id="SSF48452">
    <property type="entry name" value="TPR-like"/>
    <property type="match status" value="1"/>
</dbReference>
<protein>
    <submittedName>
        <fullName evidence="2">Uncharacterized protein</fullName>
    </submittedName>
</protein>
<organism evidence="2 3">
    <name type="scientific">Xaviernesmea rhizosphaerae</name>
    <dbReference type="NCBI Taxonomy" id="1672749"/>
    <lineage>
        <taxon>Bacteria</taxon>
        <taxon>Pseudomonadati</taxon>
        <taxon>Pseudomonadota</taxon>
        <taxon>Alphaproteobacteria</taxon>
        <taxon>Hyphomicrobiales</taxon>
        <taxon>Rhizobiaceae</taxon>
        <taxon>Rhizobium/Agrobacterium group</taxon>
        <taxon>Xaviernesmea</taxon>
    </lineage>
</organism>
<dbReference type="STRING" id="1672749.BJF92_10060"/>
<name>A0A1Q9AM95_9HYPH</name>
<dbReference type="EMBL" id="MKIO01000021">
    <property type="protein sequence ID" value="OLP56455.1"/>
    <property type="molecule type" value="Genomic_DNA"/>
</dbReference>
<dbReference type="AlphaFoldDB" id="A0A1Q9AM95"/>
<dbReference type="Gene3D" id="1.25.40.10">
    <property type="entry name" value="Tetratricopeptide repeat domain"/>
    <property type="match status" value="1"/>
</dbReference>
<evidence type="ECO:0000313" key="2">
    <source>
        <dbReference type="EMBL" id="OLP56455.1"/>
    </source>
</evidence>
<reference evidence="2 3" key="1">
    <citation type="submission" date="2016-09" db="EMBL/GenBank/DDBJ databases">
        <title>Rhizobium sp. nov., a novel species isolated from the rice rhizosphere.</title>
        <authorList>
            <person name="Zhao J."/>
            <person name="Zhang X."/>
        </authorList>
    </citation>
    <scope>NUCLEOTIDE SEQUENCE [LARGE SCALE GENOMIC DNA]</scope>
    <source>
        <strain evidence="2 3">MH17</strain>
    </source>
</reference>